<dbReference type="SMART" id="SM00448">
    <property type="entry name" value="REC"/>
    <property type="match status" value="1"/>
</dbReference>
<keyword evidence="7" id="KW-0472">Membrane</keyword>
<dbReference type="Gene3D" id="3.30.565.10">
    <property type="entry name" value="Histidine kinase-like ATPase, C-terminal domain"/>
    <property type="match status" value="1"/>
</dbReference>
<dbReference type="InterPro" id="IPR003661">
    <property type="entry name" value="HisK_dim/P_dom"/>
</dbReference>
<dbReference type="SUPFAM" id="SSF52172">
    <property type="entry name" value="CheY-like"/>
    <property type="match status" value="1"/>
</dbReference>
<dbReference type="InterPro" id="IPR036097">
    <property type="entry name" value="HisK_dim/P_sf"/>
</dbReference>
<evidence type="ECO:0000256" key="4">
    <source>
        <dbReference type="ARBA" id="ARBA00022679"/>
    </source>
</evidence>
<feature type="transmembrane region" description="Helical" evidence="7">
    <location>
        <begin position="309"/>
        <end position="329"/>
    </location>
</feature>
<dbReference type="InterPro" id="IPR004358">
    <property type="entry name" value="Sig_transdc_His_kin-like_C"/>
</dbReference>
<dbReference type="Pfam" id="PF00072">
    <property type="entry name" value="Response_reg"/>
    <property type="match status" value="1"/>
</dbReference>
<dbReference type="InterPro" id="IPR005467">
    <property type="entry name" value="His_kinase_dom"/>
</dbReference>
<dbReference type="CDD" id="cd16922">
    <property type="entry name" value="HATPase_EvgS-ArcB-TorS-like"/>
    <property type="match status" value="1"/>
</dbReference>
<evidence type="ECO:0000259" key="8">
    <source>
        <dbReference type="PROSITE" id="PS50109"/>
    </source>
</evidence>
<gene>
    <name evidence="10" type="primary">barA</name>
    <name evidence="10" type="ordered locus">CHU_0363</name>
</gene>
<keyword evidence="5 10" id="KW-0418">Kinase</keyword>
<evidence type="ECO:0000313" key="10">
    <source>
        <dbReference type="EMBL" id="ABG57653.1"/>
    </source>
</evidence>
<evidence type="ECO:0000256" key="1">
    <source>
        <dbReference type="ARBA" id="ARBA00000085"/>
    </source>
</evidence>
<dbReference type="InterPro" id="IPR003594">
    <property type="entry name" value="HATPase_dom"/>
</dbReference>
<dbReference type="Gene3D" id="1.10.287.130">
    <property type="match status" value="1"/>
</dbReference>
<dbReference type="KEGG" id="chu:CHU_0363"/>
<dbReference type="FunFam" id="3.30.565.10:FF:000010">
    <property type="entry name" value="Sensor histidine kinase RcsC"/>
    <property type="match status" value="1"/>
</dbReference>
<dbReference type="AlphaFoldDB" id="A0A6N4SMZ4"/>
<evidence type="ECO:0000313" key="11">
    <source>
        <dbReference type="Proteomes" id="UP000001822"/>
    </source>
</evidence>
<feature type="transmembrane region" description="Helical" evidence="7">
    <location>
        <begin position="12"/>
        <end position="34"/>
    </location>
</feature>
<evidence type="ECO:0000256" key="3">
    <source>
        <dbReference type="ARBA" id="ARBA00022553"/>
    </source>
</evidence>
<dbReference type="GO" id="GO:0009927">
    <property type="term" value="F:histidine phosphotransfer kinase activity"/>
    <property type="evidence" value="ECO:0007669"/>
    <property type="project" value="TreeGrafter"/>
</dbReference>
<dbReference type="InterPro" id="IPR011006">
    <property type="entry name" value="CheY-like_superfamily"/>
</dbReference>
<dbReference type="EMBL" id="CP000383">
    <property type="protein sequence ID" value="ABG57653.1"/>
    <property type="molecule type" value="Genomic_DNA"/>
</dbReference>
<dbReference type="Proteomes" id="UP000001822">
    <property type="component" value="Chromosome"/>
</dbReference>
<evidence type="ECO:0000256" key="2">
    <source>
        <dbReference type="ARBA" id="ARBA00012438"/>
    </source>
</evidence>
<dbReference type="PANTHER" id="PTHR43047">
    <property type="entry name" value="TWO-COMPONENT HISTIDINE PROTEIN KINASE"/>
    <property type="match status" value="1"/>
</dbReference>
<dbReference type="Gene3D" id="3.40.50.2300">
    <property type="match status" value="1"/>
</dbReference>
<dbReference type="CDD" id="cd00082">
    <property type="entry name" value="HisKA"/>
    <property type="match status" value="1"/>
</dbReference>
<proteinExistence type="predicted"/>
<dbReference type="InterPro" id="IPR001789">
    <property type="entry name" value="Sig_transdc_resp-reg_receiver"/>
</dbReference>
<dbReference type="SUPFAM" id="SSF55874">
    <property type="entry name" value="ATPase domain of HSP90 chaperone/DNA topoisomerase II/histidine kinase"/>
    <property type="match status" value="1"/>
</dbReference>
<evidence type="ECO:0000256" key="5">
    <source>
        <dbReference type="ARBA" id="ARBA00022777"/>
    </source>
</evidence>
<dbReference type="Pfam" id="PF00512">
    <property type="entry name" value="HisKA"/>
    <property type="match status" value="1"/>
</dbReference>
<dbReference type="PROSITE" id="PS50109">
    <property type="entry name" value="HIS_KIN"/>
    <property type="match status" value="1"/>
</dbReference>
<dbReference type="PRINTS" id="PR00344">
    <property type="entry name" value="BCTRLSENSOR"/>
</dbReference>
<dbReference type="RefSeq" id="WP_011583769.1">
    <property type="nucleotide sequence ID" value="NC_008255.1"/>
</dbReference>
<evidence type="ECO:0000256" key="6">
    <source>
        <dbReference type="PROSITE-ProRule" id="PRU00169"/>
    </source>
</evidence>
<dbReference type="OrthoDB" id="9781208at2"/>
<dbReference type="CDD" id="cd00156">
    <property type="entry name" value="REC"/>
    <property type="match status" value="1"/>
</dbReference>
<dbReference type="GO" id="GO:0005886">
    <property type="term" value="C:plasma membrane"/>
    <property type="evidence" value="ECO:0007669"/>
    <property type="project" value="TreeGrafter"/>
</dbReference>
<dbReference type="Pfam" id="PF02518">
    <property type="entry name" value="HATPase_c"/>
    <property type="match status" value="1"/>
</dbReference>
<dbReference type="SMART" id="SM00387">
    <property type="entry name" value="HATPase_c"/>
    <property type="match status" value="1"/>
</dbReference>
<evidence type="ECO:0000256" key="7">
    <source>
        <dbReference type="SAM" id="Phobius"/>
    </source>
</evidence>
<accession>A0A6N4SMZ4</accession>
<keyword evidence="7" id="KW-0812">Transmembrane</keyword>
<keyword evidence="3 6" id="KW-0597">Phosphoprotein</keyword>
<name>A0A6N4SMZ4_CYTH3</name>
<dbReference type="InterPro" id="IPR036890">
    <property type="entry name" value="HATPase_C_sf"/>
</dbReference>
<dbReference type="PANTHER" id="PTHR43047:SF72">
    <property type="entry name" value="OSMOSENSING HISTIDINE PROTEIN KINASE SLN1"/>
    <property type="match status" value="1"/>
</dbReference>
<sequence>MKWRENQVQIKLTLLLTIGIIGIFSICLFAHRAFSSLRETVKEFQYPDQKIKHLSSLSDQTNNADQFLRLYTITKKNIYIDKYNKSVDSINQLFETYRKYIEGDTFRIHQIDTIQMWWNKKVLENTEILKLNNDKPDILVIGTLVDKSKDTTLYSTQIYNEKTIHDSLVIIKKILVNNEQRTGLLRKVKRVFEKKEDIDVDVVADSADNLNVQLYSYTYKEQDTIFTDTLVKLESFNKSDKAAVKNVLQEKMEYDTIVNLKRLAIIEKDFIIRNRIAKQIKSIQKQEQEDAVSNIAAIQNISTKTINKIFWIFLFILFTCVCLYLLLVLDTYRIKRYEEKLILEKQNYQNLANNRSQFLSMMAHELRTPLQSIIGFSDLLHEQNKSAADKSFHYSEIIKNSSSHLLQTINLLLDRSKIDAGKLELENIPFNVTECLHSVFESLSLQAQDKKINYLYQSDIPNDLIVISDAFRLKQVLYNLLSNAIKFTSEGTVQLRTSTFLDSEKYTQIRFEISDTGIGIPSNKIDQLFDEYNQLNNSIGRLFGGTGLGLVITKKILGLFSSEITVHSEEKKGTQFSFDILFEKSAQSVQQLNQIHKHIDASVLLIDDDNYNLLYTHQLLSKYAAQVYVAGSIEEAKLILEKESPDIVLCDLYIDQSLGTDIIPFIKPAAKIIFMSADHERLLKIKEANQLTLPKPYSIEILLNTISNLPLQTDKVLSPDPSLDYIHIDSFKEKITLIGQAIEQNDVKMMESVLHQIKTTFGYLQQWEEIKHIQKIENMYLLYKDDAIFQSSVAELYAQWNKFYSN</sequence>
<keyword evidence="11" id="KW-1185">Reference proteome</keyword>
<dbReference type="EC" id="2.7.13.3" evidence="2"/>
<dbReference type="SUPFAM" id="SSF47384">
    <property type="entry name" value="Homodimeric domain of signal transducing histidine kinase"/>
    <property type="match status" value="1"/>
</dbReference>
<feature type="domain" description="Histidine kinase" evidence="8">
    <location>
        <begin position="361"/>
        <end position="584"/>
    </location>
</feature>
<comment type="catalytic activity">
    <reaction evidence="1">
        <text>ATP + protein L-histidine = ADP + protein N-phospho-L-histidine.</text>
        <dbReference type="EC" id="2.7.13.3"/>
    </reaction>
</comment>
<reference evidence="10 11" key="1">
    <citation type="journal article" date="2007" name="Appl. Environ. Microbiol.">
        <title>Genome sequence of the cellulolytic gliding bacterium Cytophaga hutchinsonii.</title>
        <authorList>
            <person name="Xie G."/>
            <person name="Bruce D.C."/>
            <person name="Challacombe J.F."/>
            <person name="Chertkov O."/>
            <person name="Detter J.C."/>
            <person name="Gilna P."/>
            <person name="Han C.S."/>
            <person name="Lucas S."/>
            <person name="Misra M."/>
            <person name="Myers G.L."/>
            <person name="Richardson P."/>
            <person name="Tapia R."/>
            <person name="Thayer N."/>
            <person name="Thompson L.S."/>
            <person name="Brettin T.S."/>
            <person name="Henrissat B."/>
            <person name="Wilson D.B."/>
            <person name="McBride M.J."/>
        </authorList>
    </citation>
    <scope>NUCLEOTIDE SEQUENCE [LARGE SCALE GENOMIC DNA]</scope>
    <source>
        <strain evidence="11">ATCC 33406 / DSM 1761 / CIP 103989 / NBRC 15051 / NCIMB 9469 / D465</strain>
    </source>
</reference>
<feature type="modified residue" description="4-aspartylphosphate" evidence="6">
    <location>
        <position position="651"/>
    </location>
</feature>
<evidence type="ECO:0000259" key="9">
    <source>
        <dbReference type="PROSITE" id="PS50110"/>
    </source>
</evidence>
<keyword evidence="4 10" id="KW-0808">Transferase</keyword>
<dbReference type="PROSITE" id="PS50110">
    <property type="entry name" value="RESPONSE_REGULATORY"/>
    <property type="match status" value="1"/>
</dbReference>
<dbReference type="SMART" id="SM00388">
    <property type="entry name" value="HisKA"/>
    <property type="match status" value="1"/>
</dbReference>
<dbReference type="GO" id="GO:0000155">
    <property type="term" value="F:phosphorelay sensor kinase activity"/>
    <property type="evidence" value="ECO:0007669"/>
    <property type="project" value="InterPro"/>
</dbReference>
<organism evidence="10 11">
    <name type="scientific">Cytophaga hutchinsonii (strain ATCC 33406 / DSM 1761 / CIP 103989 / NBRC 15051 / NCIMB 9469 / D465)</name>
    <dbReference type="NCBI Taxonomy" id="269798"/>
    <lineage>
        <taxon>Bacteria</taxon>
        <taxon>Pseudomonadati</taxon>
        <taxon>Bacteroidota</taxon>
        <taxon>Cytophagia</taxon>
        <taxon>Cytophagales</taxon>
        <taxon>Cytophagaceae</taxon>
        <taxon>Cytophaga</taxon>
    </lineage>
</organism>
<protein>
    <recommendedName>
        <fullName evidence="2">histidine kinase</fullName>
        <ecNumber evidence="2">2.7.13.3</ecNumber>
    </recommendedName>
</protein>
<keyword evidence="7" id="KW-1133">Transmembrane helix</keyword>
<feature type="domain" description="Response regulatory" evidence="9">
    <location>
        <begin position="602"/>
        <end position="710"/>
    </location>
</feature>